<dbReference type="InterPro" id="IPR023833">
    <property type="entry name" value="Signal_pept_SipW-depend-type"/>
</dbReference>
<gene>
    <name evidence="2" type="ORF">ACFPJ5_13455</name>
</gene>
<keyword evidence="1" id="KW-1133">Transmembrane helix</keyword>
<accession>A0ABD5RD43</accession>
<sequence length="511" mass="54607">MTRHTISRREVLAGLGTIGIASAGAGLGTTAFFSDEEAVSADLTAGRVDLLVDYRATYSTWLPQDATDAIVDGPAVPVPDADRTYLVGQSPDLRTAEGGAIAGADWASLTTDVLDACAIGRNSFADVQAQLDAAETGLQVYDGDEPDFLGVAGQPYADGVEPILFSLNDVKPHDEGEATISLHVCDNPAYLYLGAERLVDDENGVVEPEAGDDDSEGELDDFLYVELWHDDDCSNTRETGEDYVFRGSLADLFAAALDRNDDGKGLRLTNDDDLCFQGLSCLGFRWVLPSTPAEFAALPSASANNMAMELVGKYDQFDSIADVDVNLAQTDRLSFGLTFYAEQCRHNMLAAGVQSPLDLSTGTAHAPWRVVDVPGTDATVEGELAVDTLPHPRYASVPGDCAAWIDPYGNGETVSDPVGEYVYEVEFEAPDRASGMYSTLEVKAIGADNSVTLELDGDVLFAYDTYNPIDVVPRYFDVDAGTHTLRARVVNDSGRTPTGNPTALVLCATLY</sequence>
<dbReference type="EMBL" id="JBHSKX010000002">
    <property type="protein sequence ID" value="MFC5367937.1"/>
    <property type="molecule type" value="Genomic_DNA"/>
</dbReference>
<dbReference type="PROSITE" id="PS51318">
    <property type="entry name" value="TAT"/>
    <property type="match status" value="1"/>
</dbReference>
<proteinExistence type="predicted"/>
<dbReference type="NCBIfam" id="TIGR04088">
    <property type="entry name" value="cognate_SipW"/>
    <property type="match status" value="1"/>
</dbReference>
<feature type="transmembrane region" description="Helical" evidence="1">
    <location>
        <begin position="12"/>
        <end position="33"/>
    </location>
</feature>
<dbReference type="Proteomes" id="UP001596201">
    <property type="component" value="Unassembled WGS sequence"/>
</dbReference>
<keyword evidence="3" id="KW-1185">Reference proteome</keyword>
<organism evidence="2 3">
    <name type="scientific">Salinirubrum litoreum</name>
    <dbReference type="NCBI Taxonomy" id="1126234"/>
    <lineage>
        <taxon>Archaea</taxon>
        <taxon>Methanobacteriati</taxon>
        <taxon>Methanobacteriota</taxon>
        <taxon>Stenosarchaea group</taxon>
        <taxon>Halobacteria</taxon>
        <taxon>Halobacteriales</taxon>
        <taxon>Haloferacaceae</taxon>
        <taxon>Salinirubrum</taxon>
    </lineage>
</organism>
<evidence type="ECO:0000313" key="2">
    <source>
        <dbReference type="EMBL" id="MFC5367937.1"/>
    </source>
</evidence>
<reference evidence="2 3" key="1">
    <citation type="journal article" date="2019" name="Int. J. Syst. Evol. Microbiol.">
        <title>The Global Catalogue of Microorganisms (GCM) 10K type strain sequencing project: providing services to taxonomists for standard genome sequencing and annotation.</title>
        <authorList>
            <consortium name="The Broad Institute Genomics Platform"/>
            <consortium name="The Broad Institute Genome Sequencing Center for Infectious Disease"/>
            <person name="Wu L."/>
            <person name="Ma J."/>
        </authorList>
    </citation>
    <scope>NUCLEOTIDE SEQUENCE [LARGE SCALE GENOMIC DNA]</scope>
    <source>
        <strain evidence="2 3">CGMCC 1.12237</strain>
    </source>
</reference>
<dbReference type="RefSeq" id="WP_227230179.1">
    <property type="nucleotide sequence ID" value="NZ_JAJCVJ010000002.1"/>
</dbReference>
<protein>
    <submittedName>
        <fullName evidence="2">SipW-dependent-type signal peptide-containing protein</fullName>
    </submittedName>
</protein>
<evidence type="ECO:0000313" key="3">
    <source>
        <dbReference type="Proteomes" id="UP001596201"/>
    </source>
</evidence>
<evidence type="ECO:0000256" key="1">
    <source>
        <dbReference type="SAM" id="Phobius"/>
    </source>
</evidence>
<dbReference type="AlphaFoldDB" id="A0ABD5RD43"/>
<keyword evidence="1" id="KW-0472">Membrane</keyword>
<name>A0ABD5RD43_9EURY</name>
<comment type="caution">
    <text evidence="2">The sequence shown here is derived from an EMBL/GenBank/DDBJ whole genome shotgun (WGS) entry which is preliminary data.</text>
</comment>
<dbReference type="InterPro" id="IPR006311">
    <property type="entry name" value="TAT_signal"/>
</dbReference>
<keyword evidence="1" id="KW-0812">Transmembrane</keyword>